<dbReference type="RefSeq" id="WP_123853456.1">
    <property type="nucleotide sequence ID" value="NZ_CP033912.1"/>
</dbReference>
<dbReference type="EMBL" id="CP033915">
    <property type="protein sequence ID" value="AZA85511.1"/>
    <property type="molecule type" value="Genomic_DNA"/>
</dbReference>
<reference evidence="7 8" key="1">
    <citation type="submission" date="2018-11" db="EMBL/GenBank/DDBJ databases">
        <title>Proposal to divide the Flavobacteriaceae and reorganize its genera based on Amino Acid Identity values calculated from whole genome sequences.</title>
        <authorList>
            <person name="Nicholson A.C."/>
            <person name="Gulvik C.A."/>
            <person name="Whitney A.M."/>
            <person name="Humrighouse B.W."/>
            <person name="Bell M."/>
            <person name="Holmes B."/>
            <person name="Steigerwalt A.G."/>
            <person name="Villarma A."/>
            <person name="Sheth M."/>
            <person name="Batra D."/>
            <person name="Pryor J."/>
            <person name="Bernardet J.-F."/>
            <person name="Hugo C."/>
            <person name="Kampfer P."/>
            <person name="Newman J."/>
            <person name="McQuiston J.R."/>
        </authorList>
    </citation>
    <scope>NUCLEOTIDE SEQUENCE [LARGE SCALE GENOMIC DNA]</scope>
    <source>
        <strain evidence="5 7">G0207</strain>
        <strain evidence="6 8">H5143</strain>
    </source>
</reference>
<evidence type="ECO:0000313" key="8">
    <source>
        <dbReference type="Proteomes" id="UP000281741"/>
    </source>
</evidence>
<comment type="subcellular location">
    <subcellularLocation>
        <location evidence="1">Secreted</location>
    </subcellularLocation>
</comment>
<dbReference type="InterPro" id="IPR006530">
    <property type="entry name" value="YD"/>
</dbReference>
<dbReference type="GO" id="GO:0005576">
    <property type="term" value="C:extracellular region"/>
    <property type="evidence" value="ECO:0007669"/>
    <property type="project" value="UniProtKB-SubCell"/>
</dbReference>
<keyword evidence="3" id="KW-0843">Virulence</keyword>
<dbReference type="GO" id="GO:0005737">
    <property type="term" value="C:cytoplasm"/>
    <property type="evidence" value="ECO:0007669"/>
    <property type="project" value="InterPro"/>
</dbReference>
<dbReference type="NCBIfam" id="TIGR01643">
    <property type="entry name" value="YD_repeat_2x"/>
    <property type="match status" value="1"/>
</dbReference>
<accession>A0AAD0Y8Q6</accession>
<dbReference type="InterPro" id="IPR003284">
    <property type="entry name" value="Sal_SpvB"/>
</dbReference>
<evidence type="ECO:0000313" key="7">
    <source>
        <dbReference type="Proteomes" id="UP000274073"/>
    </source>
</evidence>
<dbReference type="PANTHER" id="PTHR32305">
    <property type="match status" value="1"/>
</dbReference>
<dbReference type="NCBIfam" id="TIGR03696">
    <property type="entry name" value="Rhs_assc_core"/>
    <property type="match status" value="1"/>
</dbReference>
<dbReference type="InterPro" id="IPR028994">
    <property type="entry name" value="Integrin_alpha_N"/>
</dbReference>
<dbReference type="Pfam" id="PF03534">
    <property type="entry name" value="SpvB"/>
    <property type="match status" value="1"/>
</dbReference>
<evidence type="ECO:0000313" key="5">
    <source>
        <dbReference type="EMBL" id="AZA85511.1"/>
    </source>
</evidence>
<evidence type="ECO:0000256" key="1">
    <source>
        <dbReference type="ARBA" id="ARBA00004613"/>
    </source>
</evidence>
<keyword evidence="8" id="KW-1185">Reference proteome</keyword>
<evidence type="ECO:0000256" key="4">
    <source>
        <dbReference type="SAM" id="MobiDB-lite"/>
    </source>
</evidence>
<dbReference type="Gene3D" id="2.180.10.10">
    <property type="entry name" value="RHS repeat-associated core"/>
    <property type="match status" value="2"/>
</dbReference>
<evidence type="ECO:0000313" key="6">
    <source>
        <dbReference type="EMBL" id="AZA97683.1"/>
    </source>
</evidence>
<dbReference type="PANTHER" id="PTHR32305:SF15">
    <property type="entry name" value="PROTEIN RHSA-RELATED"/>
    <property type="match status" value="1"/>
</dbReference>
<protein>
    <recommendedName>
        <fullName evidence="9">Insecticide toxin TcdB middle/N-terminal domain-containing protein</fullName>
    </recommendedName>
</protein>
<keyword evidence="2" id="KW-0964">Secreted</keyword>
<dbReference type="Proteomes" id="UP000274073">
    <property type="component" value="Chromosome"/>
</dbReference>
<feature type="compositionally biased region" description="Polar residues" evidence="4">
    <location>
        <begin position="2900"/>
        <end position="2914"/>
    </location>
</feature>
<proteinExistence type="predicted"/>
<dbReference type="SUPFAM" id="SSF69318">
    <property type="entry name" value="Integrin alpha N-terminal domain"/>
    <property type="match status" value="2"/>
</dbReference>
<name>A0AAD0Y8Q6_9FLAO</name>
<evidence type="ECO:0008006" key="9">
    <source>
        <dbReference type="Google" id="ProtNLM"/>
    </source>
</evidence>
<feature type="region of interest" description="Disordered" evidence="4">
    <location>
        <begin position="2895"/>
        <end position="2914"/>
    </location>
</feature>
<dbReference type="EMBL" id="CP033912">
    <property type="protein sequence ID" value="AZA97683.1"/>
    <property type="molecule type" value="Genomic_DNA"/>
</dbReference>
<dbReference type="InterPro" id="IPR050708">
    <property type="entry name" value="T6SS_VgrG/RHS"/>
</dbReference>
<dbReference type="Proteomes" id="UP000281741">
    <property type="component" value="Chromosome"/>
</dbReference>
<sequence length="3457" mass="386768">MRIKSIKLSFPKKSVLLLCFFACMFIFASFTKEDILKIRKWKTNWNKDKNSKSDNQLQKQTDFSILSGLSNTNSLLEKKLIINDGLQVNPEFITPGNFNANDNNFNNAIEDPTVENSNAFSANEKEGIIGTFSDQEEDRTKDNFFTVTLPKLNKDSRAFLTYELYGLTSHGSVSRSVNHQLSIGGEIIIPSAAWSMQKEELGHSVLKEGLNTILFTAPISGIKYKVRNLKIIFEKNKKDIQDYQISTVVSDDYLYVKGISKDNDIRINNSGILWNNGEFEKIIKLSSEEKASGNFSISYHGHEQHIKLPSEEKSFKVTANNVYHYKTVDINKSTETDFNYEGLNIKIQKETAESALLEIIKLREKDIPSVSGGIKNVTLHNSGYRISVKSGKLDKKVKITIPYDDKKLGQIIPKEIKIFSFDYSRKQWKMEHGTVVDQKNKTVTFEGDGDGDYINGIISVPESPQLNAANTTGISGLKAGDPTAAVSMIAPPSANQKGDANVSHPIVIPSGRRGMQPNLSIGYNSKRGNGWMGEGWDISGLSAITIDTRWGSPKFHPQDETELYALDGEMLVYDGNYLPHRHNDISETSTVFTTNKQKRDNLLVNNKKTFYFRRNHNFTKIERYGANPKEYRWIVTSTNGTKTYYGGDENGVNSEAVIKDASQNILQWGILKTVDVYGNNIKYQYDNYPIINQTGENANLNNGVYFHVKKILYTGKDDSDGNYSINFERDNTISRPDISINAKLGKKIVEPFRLNNIVIKYNDDIIRTYNLEYGVGEFFKTVLLDIIEYDGEGEFSNQHRFDYYNDLKENQNSPTINFGNDISIDGGGGSDAFPILPSALKPSKISANNTFEWGVSGRAPGVGLDFLLPNPTNGYGHVMASFNIGHSEAEAKKAQELMDFDGDGIPDLIFRRPSSGLYVRPGNFNSGNITFGSERKIQHLNSNFSLTKTRTNNIGYDAGIKVFNIGFNFAQIWSTSKSDTSSFILDANSDGIMDVVKDGQVLFGRLNHSTGNVEMTQYSDSTENMVIVADALTQHTSPLEGAWQDVIKNDVIKMWVAPKDGFIEFSDVVSVENVSNAKAVYSVEILNPSDPTKNVRIYLKNLQAGMSPQNIVINRYNTYFNDIQALSPPNANNHLAINDGNYLKVKAGEKVFVRLHKNENYSFKVFSDPKITYVNTDIPSSALPYYEQENFKLNNGNYSNNFLLNNHYKPIQITSPGTVSITVPSVFFPRSTDKITFKIIKVNVNSGTETVLYNNVYPQSNTPFNTVPLSSNIANVTNLTFTQNDTPAVLRFVVETDSHMSFKDSNWNRITVNYSPSGGASEFIVAAAEYPSFYITEFNKQIQANEHITGPPPTGTQEYKVELNKSTFTNAGLTKGSFYYIIKRDGQVLAKRRVINPINSVNLIELNMDNNQVINGINPITFYTGDLSTAGVNDGRITVQIYCKSESDYNFYKEYSNLYQNKPFNIYRGPSNLLLTTVNHTSINSASLENVSQFYNNWGQFLYNEYADVVPVSNSDGFALNPNTPADEYGRLINLSSLAGINNPTNLNFPACNNLSTTDETAQCIAQQLSNTGFYQNPVNFTPQPIKPLNTDIITRRTTGPSGEMQVGYLEKWMGIGPEQYSMADSFKDDESATGFFNPQTANPEPPDSFTIQGNVDTKMFGINKKYYSKSRTNTLSGSLFGFGLQNASSVLVGDGSVTLQDFMDMNGDGYPDAVYKDAMQVSNSTGGHEAIQGPFVNAFISNTNSYSNTLSPTYSPEKSIQTGVATRNGEVRSVPSTAWYMPSVGMGSGIDTSSPWSGQVSANYDSKDTGESFWLDINGDGMADRITGGGTSSMKFYLNLGKGIDGGYEYKNAETYSSGPVGSVGLGYAFNLSGITSLPVSVSASASYALGSSKTTFEDINADGLIDILIVGSNQTMVKYNLGNKFSDPVTLSKNSSGVDYNNESKIYRGGISVGGGYYYTVPIVWWPFPPIPLIYLKIGGQATGHVGLSIAEVDKAFKDMNGDGYADLVVSNNDGFTVNYSKIGRTNKLKSVTRTAGILKDHHPFNKFFLDYQFNKPTYNDPNGRLVLSEVKMINPDAMSGNYLVSDPAKDMVTRFRYENSNHDRRERDYFGFEKVTIEEMEGNSIFRSVVQTFYNDSYFLNGLLIRTQTFGNGVNLLSQATNSYSLHKFSNNNTQINLSAIPLTFDTGGTEGRKMAIALLDSTTNTTYENGGNITKSTKLTYNNKGQIRNYQYTSPSSLYNSEISYHNINNNILNVPSEITVYIGTTTAAILRNRTTQVDPNTGDVTQISVQLNASEYAVTNIKYNPYGNISQIEYPVNENNESYSLTYEYDATLNKYVTRTRDSFDIESFANYDPKFDAITESIDTGGNTTKYTYDAKGRIISILAPYEDGVNPYTVQYEYFVTHPPTPSTVGAAAYGAVTQNFDPQDPNNPVETISISDGLGRNIQVKKDIDIAGVEKMSVSGMAEYDIHGRVKKQYHPIIEDKDPITSVAPNQILNLTFSPYFTSSVYDVLDRIIQTTDEDGHVGTVSYAIDNSNFKTTAIQMQNAAVQLKSETFNNAEGKVTKSINFLNGQALETKFYYSSIGELGAVMDPQGMVTAYSFDLAGRRISEYHPDHGSSTYEYDPAGNLIKLYTANLQNDPNQPFIKYNYNYNRLTEVRFPDLPNGTNPSNVIYEYAGPGSGNNTGRIIYKKDNSTITLFDYGKIGEVIQEDKTVFGYNIPTMKFVTRYNYDSWNRIRRLIYPDGEILYYEYNLGGNLKRIVNDENYEYVKNIEYDNYEQRTLMEYGNDTKSEYTYLPTSRNLSTHILEDNLNNQLLNNNYTYDFVGNVIQQVNTAGFSPNNMGGYYEQAYAYDQLNRLTFSNGAFSGYTHSSYATDNADYETNLDYNHSGGIVSKQQQHSQNGSTNAPNSYKNDYYYIPGTHKIEYIEETAYGNGTEYFEYDNNGNLINNITPNGIIQMFWDEMDRLKAYHSEMGVFQYYTYDDTGERVIKYDLQQAADLYQNGSLIYGEMIMNDYKVYPNPYVVTNSSNIYTKHYYAGSQRVASRLLEGTEKFIDQSRASNKENKKETPDTKNDFQYYLKKAGIDPEKIETEFAKGPGGEPNIYYFHGDHLGSATYVTERHGETTQFFLNLPFGETMAEQMTGVYDNPYKFNAKELDAETGLYYYGARYYNPRLSIWYGVDPLAEKYPNLSPYIYCADNPVNAIDPDGNKILFVNGHYQRSYFGRYILGSDKGGRDYWGNGFVNAARHFFNDWSDVNNSNFIDGSSLFGGDMSGKDRYNAGYQYAKQHLKELTSGLKEGEAFELVTHSEGSAYGAGLAQYLLDKGYKVNTIVHLSSDEGDEFSTPDAPMTYQLDYEGDFVTGNHKVSGTDKFGIVDSGLGLSYVHGSTRTKGVFKQLEDLKTVRTNLNIGTVNNRTKTWNSQQKGTTPNNTSFTRINNEIIRTQDGKNKK</sequence>
<organism evidence="5 7">
    <name type="scientific">Chryseobacterium shandongense</name>
    <dbReference type="NCBI Taxonomy" id="1493872"/>
    <lineage>
        <taxon>Bacteria</taxon>
        <taxon>Pseudomonadati</taxon>
        <taxon>Bacteroidota</taxon>
        <taxon>Flavobacteriia</taxon>
        <taxon>Flavobacteriales</taxon>
        <taxon>Weeksellaceae</taxon>
        <taxon>Chryseobacterium group</taxon>
        <taxon>Chryseobacterium</taxon>
    </lineage>
</organism>
<evidence type="ECO:0000256" key="2">
    <source>
        <dbReference type="ARBA" id="ARBA00022525"/>
    </source>
</evidence>
<dbReference type="InterPro" id="IPR022385">
    <property type="entry name" value="Rhs_assc_core"/>
</dbReference>
<gene>
    <name evidence="5" type="ORF">EG349_01250</name>
    <name evidence="6" type="ORF">EG353_20065</name>
</gene>
<evidence type="ECO:0000256" key="3">
    <source>
        <dbReference type="ARBA" id="ARBA00023026"/>
    </source>
</evidence>